<accession>A0AAV2Z3R2</accession>
<dbReference type="Proteomes" id="UP001146120">
    <property type="component" value="Unassembled WGS sequence"/>
</dbReference>
<sequence>MPPILCPSCQSLDQATVAVSASPIIAAFHNASGRCSQEHTAPIPDVVSLCKDDNDVEEPKHYPKTQSGRNPRAQPVVSTLHDRRDAFQAMFISPSRQANLKKAKRWWDTGAERLQLPRGSLLVSKVMTHGRKTVRVKARSGGGRKPQLLSEFSRLRKLGSAVRFAAITTSNSSAQGVQSRFYGEEPRRFRCFADRTDHPMMDSVLYGEAQNCSSRADRDKQVSTEKTQAIREKVTKHLGVLRRGFENGDVDEDTIENVDETHFIIDFDTGKTLRFVGETSIKYAAVVLEEGKTIVVRITGVSSAHENYPIRGVPDDVGGVRYRTE</sequence>
<protein>
    <submittedName>
        <fullName evidence="2">Uncharacterized protein</fullName>
    </submittedName>
</protein>
<reference evidence="2" key="2">
    <citation type="journal article" date="2023" name="Microbiol Resour">
        <title>Decontamination and Annotation of the Draft Genome Sequence of the Oomycete Lagenidium giganteum ARSEF 373.</title>
        <authorList>
            <person name="Morgan W.R."/>
            <person name="Tartar A."/>
        </authorList>
    </citation>
    <scope>NUCLEOTIDE SEQUENCE</scope>
    <source>
        <strain evidence="2">ARSEF 373</strain>
    </source>
</reference>
<name>A0AAV2Z3R2_9STRA</name>
<dbReference type="EMBL" id="DAKRPA010000038">
    <property type="protein sequence ID" value="DBA01991.1"/>
    <property type="molecule type" value="Genomic_DNA"/>
</dbReference>
<evidence type="ECO:0000313" key="2">
    <source>
        <dbReference type="EMBL" id="DBA01991.1"/>
    </source>
</evidence>
<organism evidence="2 3">
    <name type="scientific">Lagenidium giganteum</name>
    <dbReference type="NCBI Taxonomy" id="4803"/>
    <lineage>
        <taxon>Eukaryota</taxon>
        <taxon>Sar</taxon>
        <taxon>Stramenopiles</taxon>
        <taxon>Oomycota</taxon>
        <taxon>Peronosporomycetes</taxon>
        <taxon>Pythiales</taxon>
        <taxon>Pythiaceae</taxon>
    </lineage>
</organism>
<keyword evidence="3" id="KW-1185">Reference proteome</keyword>
<comment type="caution">
    <text evidence="2">The sequence shown here is derived from an EMBL/GenBank/DDBJ whole genome shotgun (WGS) entry which is preliminary data.</text>
</comment>
<evidence type="ECO:0000313" key="3">
    <source>
        <dbReference type="Proteomes" id="UP001146120"/>
    </source>
</evidence>
<proteinExistence type="predicted"/>
<dbReference type="AlphaFoldDB" id="A0AAV2Z3R2"/>
<feature type="region of interest" description="Disordered" evidence="1">
    <location>
        <begin position="55"/>
        <end position="74"/>
    </location>
</feature>
<evidence type="ECO:0000256" key="1">
    <source>
        <dbReference type="SAM" id="MobiDB-lite"/>
    </source>
</evidence>
<gene>
    <name evidence="2" type="ORF">N0F65_006724</name>
</gene>
<reference evidence="2" key="1">
    <citation type="submission" date="2022-11" db="EMBL/GenBank/DDBJ databases">
        <authorList>
            <person name="Morgan W.R."/>
            <person name="Tartar A."/>
        </authorList>
    </citation>
    <scope>NUCLEOTIDE SEQUENCE</scope>
    <source>
        <strain evidence="2">ARSEF 373</strain>
    </source>
</reference>